<keyword evidence="6 11" id="KW-1133">Transmembrane helix</keyword>
<keyword evidence="14" id="KW-1185">Reference proteome</keyword>
<evidence type="ECO:0000313" key="14">
    <source>
        <dbReference type="Proteomes" id="UP000261340"/>
    </source>
</evidence>
<dbReference type="Pfam" id="PF00041">
    <property type="entry name" value="fn3"/>
    <property type="match status" value="1"/>
</dbReference>
<feature type="compositionally biased region" description="Acidic residues" evidence="10">
    <location>
        <begin position="521"/>
        <end position="535"/>
    </location>
</feature>
<dbReference type="Ensembl" id="ENSACIT00000009932.1">
    <property type="protein sequence ID" value="ENSACIP00000009645.1"/>
    <property type="gene ID" value="ENSACIG00000007560.1"/>
</dbReference>
<dbReference type="PROSITE" id="PS50853">
    <property type="entry name" value="FN3"/>
    <property type="match status" value="1"/>
</dbReference>
<proteinExistence type="inferred from homology"/>
<sequence>RVSQNDLNGHILRQDFSGEGELRVWVEASNQYGSAKSQEVVFNAGDITKPPPPVIIATEQEPLEITWNDSCIELESSGSCDIRYRKEEDEDWPQVLVDTEPFAVYEFQVRCTCGTGLASAWSEIYRIRSAESDPVGEVDVWRDCGISPTSSDCVLTWKVARGFILGYELRVSYSSGPASLINVSTTEPSSQYVHDKMKWHLTYPLKDVSSVSISAYSTLGATKPSVLVIPSADAVILNLKMNEENLTVSWDPPSQVSDDLRYVVQYKQAGCPPGQGFDWIRVNKSQFQKYKAYKVSVFTVSNTNEVRHLSSAIGYSLQKGAPSTVHLFKVASIADTSVTLSWEHGPLPEQTARILYYQIVLDTQKVYNVSLYPNHQSMTFTLSELSQSQDYEVWIRAITEAGPGANVSTTIFKTFFFFYFMLFYLFIFPNFSGKMCFPVFCLQFNEPLGLTCSPFCEPQPKISLLEVVKIKSQDLNPEPVAGDKCSQMDSHDAQRKDAVTEESERIDRRYGREAYSKMVDSDEETGDGDNSEEEQFTSGYEKHFMPSPFDIL</sequence>
<evidence type="ECO:0000259" key="12">
    <source>
        <dbReference type="PROSITE" id="PS50853"/>
    </source>
</evidence>
<evidence type="ECO:0000256" key="10">
    <source>
        <dbReference type="SAM" id="MobiDB-lite"/>
    </source>
</evidence>
<evidence type="ECO:0000256" key="8">
    <source>
        <dbReference type="ARBA" id="ARBA00023170"/>
    </source>
</evidence>
<protein>
    <recommendedName>
        <fullName evidence="12">Fibronectin type-III domain-containing protein</fullName>
    </recommendedName>
</protein>
<dbReference type="SUPFAM" id="SSF49265">
    <property type="entry name" value="Fibronectin type III"/>
    <property type="match status" value="2"/>
</dbReference>
<keyword evidence="7 11" id="KW-0472">Membrane</keyword>
<dbReference type="InterPro" id="IPR052672">
    <property type="entry name" value="Type1_Cytokine_Rcpt_Type2"/>
</dbReference>
<dbReference type="GeneTree" id="ENSGT00940000159829"/>
<dbReference type="CDD" id="cd00063">
    <property type="entry name" value="FN3"/>
    <property type="match status" value="1"/>
</dbReference>
<comment type="similarity">
    <text evidence="2">Belongs to the type I cytokine receptor family. Type 2 subfamily.</text>
</comment>
<name>A0A3Q0RLQ6_AMPCI</name>
<keyword evidence="8" id="KW-0675">Receptor</keyword>
<dbReference type="Gene3D" id="2.60.40.10">
    <property type="entry name" value="Immunoglobulins"/>
    <property type="match status" value="2"/>
</dbReference>
<dbReference type="PANTHER" id="PTHR48423">
    <property type="entry name" value="INTERLEUKIN-27 RECEPTOR SUBUNIT ALPHA"/>
    <property type="match status" value="1"/>
</dbReference>
<evidence type="ECO:0000256" key="5">
    <source>
        <dbReference type="ARBA" id="ARBA00022737"/>
    </source>
</evidence>
<dbReference type="InterPro" id="IPR013783">
    <property type="entry name" value="Ig-like_fold"/>
</dbReference>
<dbReference type="SMART" id="SM00060">
    <property type="entry name" value="FN3"/>
    <property type="match status" value="3"/>
</dbReference>
<dbReference type="PANTHER" id="PTHR48423:SF1">
    <property type="entry name" value="INTERLEUKIN-27 RECEPTOR SUBUNIT ALPHA"/>
    <property type="match status" value="1"/>
</dbReference>
<dbReference type="InterPro" id="IPR036116">
    <property type="entry name" value="FN3_sf"/>
</dbReference>
<accession>A0A3Q0RLQ6</accession>
<feature type="transmembrane region" description="Helical" evidence="11">
    <location>
        <begin position="410"/>
        <end position="428"/>
    </location>
</feature>
<keyword evidence="3 11" id="KW-0812">Transmembrane</keyword>
<evidence type="ECO:0000256" key="3">
    <source>
        <dbReference type="ARBA" id="ARBA00022692"/>
    </source>
</evidence>
<feature type="compositionally biased region" description="Basic and acidic residues" evidence="10">
    <location>
        <begin position="489"/>
        <end position="515"/>
    </location>
</feature>
<comment type="subcellular location">
    <subcellularLocation>
        <location evidence="1">Membrane</location>
        <topology evidence="1">Single-pass type I membrane protein</topology>
    </subcellularLocation>
</comment>
<dbReference type="InterPro" id="IPR003961">
    <property type="entry name" value="FN3_dom"/>
</dbReference>
<evidence type="ECO:0000313" key="13">
    <source>
        <dbReference type="Ensembl" id="ENSACIP00000009645.1"/>
    </source>
</evidence>
<keyword evidence="5" id="KW-0677">Repeat</keyword>
<feature type="region of interest" description="Disordered" evidence="10">
    <location>
        <begin position="479"/>
        <end position="552"/>
    </location>
</feature>
<dbReference type="STRING" id="61819.ENSACIP00000009645"/>
<evidence type="ECO:0000256" key="2">
    <source>
        <dbReference type="ARBA" id="ARBA00008921"/>
    </source>
</evidence>
<reference evidence="13" key="1">
    <citation type="submission" date="2025-08" db="UniProtKB">
        <authorList>
            <consortium name="Ensembl"/>
        </authorList>
    </citation>
    <scope>IDENTIFICATION</scope>
</reference>
<evidence type="ECO:0000256" key="1">
    <source>
        <dbReference type="ARBA" id="ARBA00004479"/>
    </source>
</evidence>
<dbReference type="OMA" id="MDCQDDQ"/>
<organism evidence="13 14">
    <name type="scientific">Amphilophus citrinellus</name>
    <name type="common">Midas cichlid</name>
    <name type="synonym">Cichlasoma citrinellum</name>
    <dbReference type="NCBI Taxonomy" id="61819"/>
    <lineage>
        <taxon>Eukaryota</taxon>
        <taxon>Metazoa</taxon>
        <taxon>Chordata</taxon>
        <taxon>Craniata</taxon>
        <taxon>Vertebrata</taxon>
        <taxon>Euteleostomi</taxon>
        <taxon>Actinopterygii</taxon>
        <taxon>Neopterygii</taxon>
        <taxon>Teleostei</taxon>
        <taxon>Neoteleostei</taxon>
        <taxon>Acanthomorphata</taxon>
        <taxon>Ovalentaria</taxon>
        <taxon>Cichlomorphae</taxon>
        <taxon>Cichliformes</taxon>
        <taxon>Cichlidae</taxon>
        <taxon>New World cichlids</taxon>
        <taxon>Cichlasomatinae</taxon>
        <taxon>Heroini</taxon>
        <taxon>Amphilophus</taxon>
    </lineage>
</organism>
<evidence type="ECO:0000256" key="6">
    <source>
        <dbReference type="ARBA" id="ARBA00022989"/>
    </source>
</evidence>
<dbReference type="GO" id="GO:0005886">
    <property type="term" value="C:plasma membrane"/>
    <property type="evidence" value="ECO:0007669"/>
    <property type="project" value="UniProtKB-ARBA"/>
</dbReference>
<dbReference type="AlphaFoldDB" id="A0A3Q0RLQ6"/>
<evidence type="ECO:0000256" key="7">
    <source>
        <dbReference type="ARBA" id="ARBA00023136"/>
    </source>
</evidence>
<reference evidence="13" key="2">
    <citation type="submission" date="2025-09" db="UniProtKB">
        <authorList>
            <consortium name="Ensembl"/>
        </authorList>
    </citation>
    <scope>IDENTIFICATION</scope>
</reference>
<evidence type="ECO:0000256" key="11">
    <source>
        <dbReference type="SAM" id="Phobius"/>
    </source>
</evidence>
<keyword evidence="9" id="KW-0325">Glycoprotein</keyword>
<feature type="domain" description="Fibronectin type-III" evidence="12">
    <location>
        <begin position="321"/>
        <end position="417"/>
    </location>
</feature>
<evidence type="ECO:0000256" key="9">
    <source>
        <dbReference type="ARBA" id="ARBA00023180"/>
    </source>
</evidence>
<keyword evidence="4" id="KW-0732">Signal</keyword>
<dbReference type="Proteomes" id="UP000261340">
    <property type="component" value="Unplaced"/>
</dbReference>
<evidence type="ECO:0000256" key="4">
    <source>
        <dbReference type="ARBA" id="ARBA00022729"/>
    </source>
</evidence>